<dbReference type="PANTHER" id="PTHR46889">
    <property type="entry name" value="TRANSPOSASE INSF FOR INSERTION SEQUENCE IS3B-RELATED"/>
    <property type="match status" value="1"/>
</dbReference>
<dbReference type="Proteomes" id="UP000255295">
    <property type="component" value="Unassembled WGS sequence"/>
</dbReference>
<reference evidence="2 4" key="2">
    <citation type="submission" date="2018-06" db="EMBL/GenBank/DDBJ databases">
        <authorList>
            <consortium name="Pathogen Informatics"/>
            <person name="Doyle S."/>
        </authorList>
    </citation>
    <scope>NUCLEOTIDE SEQUENCE [LARGE SCALE GENOMIC DNA]</scope>
    <source>
        <strain evidence="2 4">NCTC10338</strain>
    </source>
</reference>
<dbReference type="InterPro" id="IPR036397">
    <property type="entry name" value="RNaseH_sf"/>
</dbReference>
<dbReference type="PANTHER" id="PTHR46889:SF7">
    <property type="entry name" value="TRANSPOSASE FOR INSERTION SEQUENCE ELEMENT IS904"/>
    <property type="match status" value="1"/>
</dbReference>
<accession>A0A2S0K5C7</accession>
<organism evidence="1 3">
    <name type="scientific">Lysinibacillus sphaericus</name>
    <name type="common">Bacillus sphaericus</name>
    <dbReference type="NCBI Taxonomy" id="1421"/>
    <lineage>
        <taxon>Bacteria</taxon>
        <taxon>Bacillati</taxon>
        <taxon>Bacillota</taxon>
        <taxon>Bacilli</taxon>
        <taxon>Bacillales</taxon>
        <taxon>Bacillaceae</taxon>
        <taxon>Lysinibacillus</taxon>
    </lineage>
</organism>
<sequence length="214" mass="24694">MPKSTYYSGLQKKQQSSRKSASEELLEEIEQIFIEDGQLYNGAQLYEILKMRGFQGSLRKVQRVLKKAREAQVEEVPEPIVNVGFETTKANEKWVINISYVPTWHQGWAYMASIIDVHTKKITGFSFDQLLSEDLMVMAIQKAYDQFPMPLVLYTSLQPAFIEHCKEACKEKELLVPPIVFKEYLYDDACLQAMVPFLTGAQYRLRRGHASIDK</sequence>
<reference evidence="1 3" key="1">
    <citation type="submission" date="2017-03" db="EMBL/GenBank/DDBJ databases">
        <title>The whole genome sequencing and assembly of Lysinibacillus sphaericus DSM 28T strain.</title>
        <authorList>
            <person name="Lee Y.-J."/>
            <person name="Yi H."/>
            <person name="Bahn Y.-S."/>
            <person name="Kim J.F."/>
            <person name="Lee D.-W."/>
        </authorList>
    </citation>
    <scope>NUCLEOTIDE SEQUENCE [LARGE SCALE GENOMIC DNA]</scope>
    <source>
        <strain evidence="1 3">DSM 28</strain>
    </source>
</reference>
<dbReference type="AlphaFoldDB" id="A0A2S0K5C7"/>
<evidence type="ECO:0000313" key="3">
    <source>
        <dbReference type="Proteomes" id="UP000238825"/>
    </source>
</evidence>
<dbReference type="EMBL" id="CP019980">
    <property type="protein sequence ID" value="AVK98561.1"/>
    <property type="molecule type" value="Genomic_DNA"/>
</dbReference>
<name>A0A2S0K5C7_LYSSH</name>
<dbReference type="Proteomes" id="UP000238825">
    <property type="component" value="Chromosome"/>
</dbReference>
<dbReference type="SUPFAM" id="SSF53098">
    <property type="entry name" value="Ribonuclease H-like"/>
    <property type="match status" value="1"/>
</dbReference>
<dbReference type="GO" id="GO:0003676">
    <property type="term" value="F:nucleic acid binding"/>
    <property type="evidence" value="ECO:0007669"/>
    <property type="project" value="InterPro"/>
</dbReference>
<proteinExistence type="predicted"/>
<evidence type="ECO:0000313" key="1">
    <source>
        <dbReference type="EMBL" id="AVK98561.1"/>
    </source>
</evidence>
<dbReference type="InterPro" id="IPR050900">
    <property type="entry name" value="Transposase_IS3/IS150/IS904"/>
</dbReference>
<protein>
    <submittedName>
        <fullName evidence="2">Integrase catalytic region</fullName>
    </submittedName>
</protein>
<dbReference type="InterPro" id="IPR012337">
    <property type="entry name" value="RNaseH-like_sf"/>
</dbReference>
<dbReference type="Gene3D" id="3.30.420.10">
    <property type="entry name" value="Ribonuclease H-like superfamily/Ribonuclease H"/>
    <property type="match status" value="1"/>
</dbReference>
<gene>
    <name evidence="1" type="ORF">LS41612_20675</name>
    <name evidence="2" type="ORF">NCTC10338_00532</name>
</gene>
<evidence type="ECO:0000313" key="4">
    <source>
        <dbReference type="Proteomes" id="UP000255295"/>
    </source>
</evidence>
<dbReference type="RefSeq" id="WP_024362776.1">
    <property type="nucleotide sequence ID" value="NZ_BJNS01000026.1"/>
</dbReference>
<evidence type="ECO:0000313" key="2">
    <source>
        <dbReference type="EMBL" id="SUV15466.1"/>
    </source>
</evidence>
<dbReference type="EMBL" id="UFSZ01000001">
    <property type="protein sequence ID" value="SUV15466.1"/>
    <property type="molecule type" value="Genomic_DNA"/>
</dbReference>